<keyword evidence="2" id="KW-0540">Nuclease</keyword>
<dbReference type="RefSeq" id="WP_029212297.1">
    <property type="nucleotide sequence ID" value="NZ_JAKRCV010000031.1"/>
</dbReference>
<protein>
    <submittedName>
        <fullName evidence="4">DUF86 domain-containing protein</fullName>
    </submittedName>
</protein>
<dbReference type="InterPro" id="IPR008201">
    <property type="entry name" value="HepT-like"/>
</dbReference>
<accession>A0ABS9Q367</accession>
<gene>
    <name evidence="4" type="ORF">MHL29_10565</name>
</gene>
<evidence type="ECO:0000256" key="3">
    <source>
        <dbReference type="ARBA" id="ARBA00022801"/>
    </source>
</evidence>
<dbReference type="EMBL" id="JAKRCV010000031">
    <property type="protein sequence ID" value="MCG7322326.1"/>
    <property type="molecule type" value="Genomic_DNA"/>
</dbReference>
<dbReference type="Pfam" id="PF01934">
    <property type="entry name" value="HepT-like"/>
    <property type="match status" value="1"/>
</dbReference>
<keyword evidence="1" id="KW-1277">Toxin-antitoxin system</keyword>
<name>A0ABS9Q367_9MICO</name>
<organism evidence="4 5">
    <name type="scientific">Arsenicicoccus bolidensis</name>
    <dbReference type="NCBI Taxonomy" id="229480"/>
    <lineage>
        <taxon>Bacteria</taxon>
        <taxon>Bacillati</taxon>
        <taxon>Actinomycetota</taxon>
        <taxon>Actinomycetes</taxon>
        <taxon>Micrococcales</taxon>
        <taxon>Intrasporangiaceae</taxon>
        <taxon>Arsenicicoccus</taxon>
    </lineage>
</organism>
<keyword evidence="5" id="KW-1185">Reference proteome</keyword>
<evidence type="ECO:0000256" key="2">
    <source>
        <dbReference type="ARBA" id="ARBA00022722"/>
    </source>
</evidence>
<comment type="caution">
    <text evidence="4">The sequence shown here is derived from an EMBL/GenBank/DDBJ whole genome shotgun (WGS) entry which is preliminary data.</text>
</comment>
<evidence type="ECO:0000313" key="4">
    <source>
        <dbReference type="EMBL" id="MCG7322326.1"/>
    </source>
</evidence>
<reference evidence="4 5" key="1">
    <citation type="submission" date="2022-02" db="EMBL/GenBank/DDBJ databases">
        <title>Uncovering new skin microbiome diversity through culturing and metagenomics.</title>
        <authorList>
            <person name="Conlan S."/>
            <person name="Deming C."/>
            <person name="Nisc Comparative Sequencing Program N."/>
            <person name="Segre J.A."/>
        </authorList>
    </citation>
    <scope>NUCLEOTIDE SEQUENCE [LARGE SCALE GENOMIC DNA]</scope>
    <source>
        <strain evidence="4 5">ACRQZ</strain>
    </source>
</reference>
<sequence>MRSTDELLREALFHFTLAVDYANATADDQMAVDAASMRMSAGIETLNRLDPSVRDQLFGGSWPLMWGMRNRIAHGYLLVDPETIRRTAQTDIPWITSVIRDSLA</sequence>
<evidence type="ECO:0000256" key="1">
    <source>
        <dbReference type="ARBA" id="ARBA00022649"/>
    </source>
</evidence>
<dbReference type="Proteomes" id="UP001521931">
    <property type="component" value="Unassembled WGS sequence"/>
</dbReference>
<proteinExistence type="predicted"/>
<keyword evidence="3" id="KW-0378">Hydrolase</keyword>
<evidence type="ECO:0000313" key="5">
    <source>
        <dbReference type="Proteomes" id="UP001521931"/>
    </source>
</evidence>